<dbReference type="Gene3D" id="3.40.50.300">
    <property type="entry name" value="P-loop containing nucleotide triphosphate hydrolases"/>
    <property type="match status" value="1"/>
</dbReference>
<dbReference type="SUPFAM" id="SSF52540">
    <property type="entry name" value="P-loop containing nucleoside triphosphate hydrolases"/>
    <property type="match status" value="1"/>
</dbReference>
<evidence type="ECO:0000256" key="3">
    <source>
        <dbReference type="ARBA" id="ARBA00022777"/>
    </source>
</evidence>
<dbReference type="InterPro" id="IPR008145">
    <property type="entry name" value="GK/Ca_channel_bsu"/>
</dbReference>
<dbReference type="GO" id="GO:0005829">
    <property type="term" value="C:cytosol"/>
    <property type="evidence" value="ECO:0007669"/>
    <property type="project" value="TreeGrafter"/>
</dbReference>
<feature type="region of interest" description="Disordered" evidence="4">
    <location>
        <begin position="168"/>
        <end position="187"/>
    </location>
</feature>
<evidence type="ECO:0000256" key="2">
    <source>
        <dbReference type="ARBA" id="ARBA00022679"/>
    </source>
</evidence>
<evidence type="ECO:0000256" key="4">
    <source>
        <dbReference type="SAM" id="MobiDB-lite"/>
    </source>
</evidence>
<evidence type="ECO:0000256" key="1">
    <source>
        <dbReference type="ARBA" id="ARBA00005790"/>
    </source>
</evidence>
<name>A0A1C5GDF5_MICEH</name>
<dbReference type="PANTHER" id="PTHR23117">
    <property type="entry name" value="GUANYLATE KINASE-RELATED"/>
    <property type="match status" value="1"/>
</dbReference>
<dbReference type="Proteomes" id="UP000198251">
    <property type="component" value="Chromosome I"/>
</dbReference>
<organism evidence="6 7">
    <name type="scientific">Micromonospora echinofusca</name>
    <dbReference type="NCBI Taxonomy" id="47858"/>
    <lineage>
        <taxon>Bacteria</taxon>
        <taxon>Bacillati</taxon>
        <taxon>Actinomycetota</taxon>
        <taxon>Actinomycetes</taxon>
        <taxon>Micromonosporales</taxon>
        <taxon>Micromonosporaceae</taxon>
        <taxon>Micromonospora</taxon>
    </lineage>
</organism>
<sequence>MSTDDEARPAARLTVLTGPSGSGTESVVERVRARSPSVWVPVPATTRPRRERELDGVDRLFLTPAEFDRMVAAGELLEWSRAGPHRRGTPLAPLRSRLAAGQPVLIGLDLPGALLVRAVLPDARLVLLHPPGNIPAQATPAAFEHTLAHDLTGRVVDELVGLSGSSFLAPAPPPVRGGPPAPPRAVR</sequence>
<keyword evidence="2" id="KW-0808">Transferase</keyword>
<gene>
    <name evidence="6" type="ORF">GA0070610_3485</name>
</gene>
<dbReference type="SMART" id="SM00072">
    <property type="entry name" value="GuKc"/>
    <property type="match status" value="1"/>
</dbReference>
<protein>
    <submittedName>
        <fullName evidence="6">Guanylate kinase</fullName>
    </submittedName>
</protein>
<dbReference type="PANTHER" id="PTHR23117:SF13">
    <property type="entry name" value="GUANYLATE KINASE"/>
    <property type="match status" value="1"/>
</dbReference>
<reference evidence="6 7" key="1">
    <citation type="submission" date="2016-06" db="EMBL/GenBank/DDBJ databases">
        <authorList>
            <person name="Kjaerup R.B."/>
            <person name="Dalgaard T.S."/>
            <person name="Juul-Madsen H.R."/>
        </authorList>
    </citation>
    <scope>NUCLEOTIDE SEQUENCE [LARGE SCALE GENOMIC DNA]</scope>
    <source>
        <strain evidence="6 7">DSM 43913</strain>
    </source>
</reference>
<keyword evidence="3 6" id="KW-0418">Kinase</keyword>
<dbReference type="GeneID" id="95803225"/>
<dbReference type="CDD" id="cd00071">
    <property type="entry name" value="GMPK"/>
    <property type="match status" value="1"/>
</dbReference>
<evidence type="ECO:0000259" key="5">
    <source>
        <dbReference type="PROSITE" id="PS50052"/>
    </source>
</evidence>
<evidence type="ECO:0000313" key="7">
    <source>
        <dbReference type="Proteomes" id="UP000198251"/>
    </source>
</evidence>
<feature type="compositionally biased region" description="Pro residues" evidence="4">
    <location>
        <begin position="170"/>
        <end position="187"/>
    </location>
</feature>
<dbReference type="EMBL" id="LT607733">
    <property type="protein sequence ID" value="SCG17176.1"/>
    <property type="molecule type" value="Genomic_DNA"/>
</dbReference>
<feature type="domain" description="Guanylate kinase-like" evidence="5">
    <location>
        <begin position="11"/>
        <end position="131"/>
    </location>
</feature>
<comment type="similarity">
    <text evidence="1">Belongs to the guanylate kinase family.</text>
</comment>
<proteinExistence type="inferred from homology"/>
<accession>A0A1C5GDF5</accession>
<dbReference type="Pfam" id="PF00625">
    <property type="entry name" value="Guanylate_kin"/>
    <property type="match status" value="1"/>
</dbReference>
<dbReference type="GO" id="GO:0004385">
    <property type="term" value="F:GMP kinase activity"/>
    <property type="evidence" value="ECO:0007669"/>
    <property type="project" value="TreeGrafter"/>
</dbReference>
<dbReference type="RefSeq" id="WP_089000959.1">
    <property type="nucleotide sequence ID" value="NZ_JBEZEO010000018.1"/>
</dbReference>
<dbReference type="InterPro" id="IPR008144">
    <property type="entry name" value="Guanylate_kin-like_dom"/>
</dbReference>
<dbReference type="PROSITE" id="PS50052">
    <property type="entry name" value="GUANYLATE_KINASE_2"/>
    <property type="match status" value="1"/>
</dbReference>
<keyword evidence="7" id="KW-1185">Reference proteome</keyword>
<dbReference type="InterPro" id="IPR027417">
    <property type="entry name" value="P-loop_NTPase"/>
</dbReference>
<feature type="region of interest" description="Disordered" evidence="4">
    <location>
        <begin position="1"/>
        <end position="28"/>
    </location>
</feature>
<evidence type="ECO:0000313" key="6">
    <source>
        <dbReference type="EMBL" id="SCG17176.1"/>
    </source>
</evidence>
<dbReference type="AlphaFoldDB" id="A0A1C5GDF5"/>